<evidence type="ECO:0000256" key="4">
    <source>
        <dbReference type="SAM" id="MobiDB-lite"/>
    </source>
</evidence>
<reference evidence="6" key="3">
    <citation type="submission" date="2015-06" db="UniProtKB">
        <authorList>
            <consortium name="EnsemblProtists"/>
        </authorList>
    </citation>
    <scope>IDENTIFICATION</scope>
</reference>
<dbReference type="SMART" id="SM00175">
    <property type="entry name" value="RAB"/>
    <property type="match status" value="1"/>
</dbReference>
<dbReference type="SMART" id="SM00174">
    <property type="entry name" value="RHO"/>
    <property type="match status" value="1"/>
</dbReference>
<keyword evidence="3" id="KW-0342">GTP-binding</keyword>
<keyword evidence="7" id="KW-1185">Reference proteome</keyword>
<dbReference type="eggNOG" id="KOG4252">
    <property type="taxonomic scope" value="Eukaryota"/>
</dbReference>
<evidence type="ECO:0000256" key="2">
    <source>
        <dbReference type="ARBA" id="ARBA00022741"/>
    </source>
</evidence>
<dbReference type="Pfam" id="PF00071">
    <property type="entry name" value="Ras"/>
    <property type="match status" value="1"/>
</dbReference>
<dbReference type="PANTHER" id="PTHR47977">
    <property type="entry name" value="RAS-RELATED PROTEIN RAB"/>
    <property type="match status" value="1"/>
</dbReference>
<feature type="compositionally biased region" description="Basic and acidic residues" evidence="4">
    <location>
        <begin position="212"/>
        <end position="241"/>
    </location>
</feature>
<reference evidence="7" key="2">
    <citation type="submission" date="2012-11" db="EMBL/GenBank/DDBJ databases">
        <authorList>
            <person name="Kuo A."/>
            <person name="Curtis B.A."/>
            <person name="Tanifuji G."/>
            <person name="Burki F."/>
            <person name="Gruber A."/>
            <person name="Irimia M."/>
            <person name="Maruyama S."/>
            <person name="Arias M.C."/>
            <person name="Ball S.G."/>
            <person name="Gile G.H."/>
            <person name="Hirakawa Y."/>
            <person name="Hopkins J.F."/>
            <person name="Rensing S.A."/>
            <person name="Schmutz J."/>
            <person name="Symeonidi A."/>
            <person name="Elias M."/>
            <person name="Eveleigh R.J."/>
            <person name="Herman E.K."/>
            <person name="Klute M.J."/>
            <person name="Nakayama T."/>
            <person name="Obornik M."/>
            <person name="Reyes-Prieto A."/>
            <person name="Armbrust E.V."/>
            <person name="Aves S.J."/>
            <person name="Beiko R.G."/>
            <person name="Coutinho P."/>
            <person name="Dacks J.B."/>
            <person name="Durnford D.G."/>
            <person name="Fast N.M."/>
            <person name="Green B.R."/>
            <person name="Grisdale C."/>
            <person name="Hempe F."/>
            <person name="Henrissat B."/>
            <person name="Hoppner M.P."/>
            <person name="Ishida K.-I."/>
            <person name="Kim E."/>
            <person name="Koreny L."/>
            <person name="Kroth P.G."/>
            <person name="Liu Y."/>
            <person name="Malik S.-B."/>
            <person name="Maier U.G."/>
            <person name="McRose D."/>
            <person name="Mock T."/>
            <person name="Neilson J.A."/>
            <person name="Onodera N.T."/>
            <person name="Poole A.M."/>
            <person name="Pritham E.J."/>
            <person name="Richards T.A."/>
            <person name="Rocap G."/>
            <person name="Roy S.W."/>
            <person name="Sarai C."/>
            <person name="Schaack S."/>
            <person name="Shirato S."/>
            <person name="Slamovits C.H."/>
            <person name="Spencer D.F."/>
            <person name="Suzuki S."/>
            <person name="Worden A.Z."/>
            <person name="Zauner S."/>
            <person name="Barry K."/>
            <person name="Bell C."/>
            <person name="Bharti A.K."/>
            <person name="Crow J.A."/>
            <person name="Grimwood J."/>
            <person name="Kramer R."/>
            <person name="Lindquist E."/>
            <person name="Lucas S."/>
            <person name="Salamov A."/>
            <person name="McFadden G.I."/>
            <person name="Lane C.E."/>
            <person name="Keeling P.J."/>
            <person name="Gray M.W."/>
            <person name="Grigoriev I.V."/>
            <person name="Archibald J.M."/>
        </authorList>
    </citation>
    <scope>NUCLEOTIDE SEQUENCE</scope>
    <source>
        <strain evidence="7">CCMP2712</strain>
    </source>
</reference>
<dbReference type="AlphaFoldDB" id="L1JBN1"/>
<dbReference type="PROSITE" id="PS51421">
    <property type="entry name" value="RAS"/>
    <property type="match status" value="1"/>
</dbReference>
<protein>
    <submittedName>
        <fullName evidence="5 6">Uncharacterized protein</fullName>
    </submittedName>
</protein>
<dbReference type="KEGG" id="gtt:GUITHDRAFT_159659"/>
<dbReference type="EnsemblProtists" id="EKX45943">
    <property type="protein sequence ID" value="EKX45943"/>
    <property type="gene ID" value="GUITHDRAFT_159659"/>
</dbReference>
<dbReference type="SMART" id="SM00173">
    <property type="entry name" value="RAS"/>
    <property type="match status" value="1"/>
</dbReference>
<dbReference type="Proteomes" id="UP000011087">
    <property type="component" value="Unassembled WGS sequence"/>
</dbReference>
<dbReference type="GeneID" id="17302548"/>
<dbReference type="SUPFAM" id="SSF52540">
    <property type="entry name" value="P-loop containing nucleoside triphosphate hydrolases"/>
    <property type="match status" value="1"/>
</dbReference>
<reference evidence="5 7" key="1">
    <citation type="journal article" date="2012" name="Nature">
        <title>Algal genomes reveal evolutionary mosaicism and the fate of nucleomorphs.</title>
        <authorList>
            <consortium name="DOE Joint Genome Institute"/>
            <person name="Curtis B.A."/>
            <person name="Tanifuji G."/>
            <person name="Burki F."/>
            <person name="Gruber A."/>
            <person name="Irimia M."/>
            <person name="Maruyama S."/>
            <person name="Arias M.C."/>
            <person name="Ball S.G."/>
            <person name="Gile G.H."/>
            <person name="Hirakawa Y."/>
            <person name="Hopkins J.F."/>
            <person name="Kuo A."/>
            <person name="Rensing S.A."/>
            <person name="Schmutz J."/>
            <person name="Symeonidi A."/>
            <person name="Elias M."/>
            <person name="Eveleigh R.J."/>
            <person name="Herman E.K."/>
            <person name="Klute M.J."/>
            <person name="Nakayama T."/>
            <person name="Obornik M."/>
            <person name="Reyes-Prieto A."/>
            <person name="Armbrust E.V."/>
            <person name="Aves S.J."/>
            <person name="Beiko R.G."/>
            <person name="Coutinho P."/>
            <person name="Dacks J.B."/>
            <person name="Durnford D.G."/>
            <person name="Fast N.M."/>
            <person name="Green B.R."/>
            <person name="Grisdale C.J."/>
            <person name="Hempel F."/>
            <person name="Henrissat B."/>
            <person name="Hoppner M.P."/>
            <person name="Ishida K."/>
            <person name="Kim E."/>
            <person name="Koreny L."/>
            <person name="Kroth P.G."/>
            <person name="Liu Y."/>
            <person name="Malik S.B."/>
            <person name="Maier U.G."/>
            <person name="McRose D."/>
            <person name="Mock T."/>
            <person name="Neilson J.A."/>
            <person name="Onodera N.T."/>
            <person name="Poole A.M."/>
            <person name="Pritham E.J."/>
            <person name="Richards T.A."/>
            <person name="Rocap G."/>
            <person name="Roy S.W."/>
            <person name="Sarai C."/>
            <person name="Schaack S."/>
            <person name="Shirato S."/>
            <person name="Slamovits C.H."/>
            <person name="Spencer D.F."/>
            <person name="Suzuki S."/>
            <person name="Worden A.Z."/>
            <person name="Zauner S."/>
            <person name="Barry K."/>
            <person name="Bell C."/>
            <person name="Bharti A.K."/>
            <person name="Crow J.A."/>
            <person name="Grimwood J."/>
            <person name="Kramer R."/>
            <person name="Lindquist E."/>
            <person name="Lucas S."/>
            <person name="Salamov A."/>
            <person name="McFadden G.I."/>
            <person name="Lane C.E."/>
            <person name="Keeling P.J."/>
            <person name="Gray M.W."/>
            <person name="Grigoriev I.V."/>
            <person name="Archibald J.M."/>
        </authorList>
    </citation>
    <scope>NUCLEOTIDE SEQUENCE</scope>
    <source>
        <strain evidence="5 7">CCMP2712</strain>
    </source>
</reference>
<sequence>MAIVEDFETTIKIIVVGNGGVGKSSMIRRFCKGEYTDTYKKTIGVDFLEKEKYIDSVAQNITFMVWDTAGQEEFDAITRSYYRNANGCVVAFSTVDRDSFEAVEKWKSKVEAEVGQIPMVLVQNKVDLIDQSVVSPEEVENLSKKLKLKLYRTCVSENLNVDKVFEYLGEQYVKNEQNGGESGLASIEEMSTNKANTSTSASASSKPVKANTDSKKTETVEKVNESVKEKERQRKADKKDVIQIHDIKQRTGGKKKRFCSIL</sequence>
<evidence type="ECO:0000256" key="3">
    <source>
        <dbReference type="ARBA" id="ARBA00023134"/>
    </source>
</evidence>
<proteinExistence type="predicted"/>
<evidence type="ECO:0000313" key="7">
    <source>
        <dbReference type="Proteomes" id="UP000011087"/>
    </source>
</evidence>
<dbReference type="RefSeq" id="XP_005832923.1">
    <property type="nucleotide sequence ID" value="XM_005832866.1"/>
</dbReference>
<dbReference type="EMBL" id="JH992997">
    <property type="protein sequence ID" value="EKX45943.1"/>
    <property type="molecule type" value="Genomic_DNA"/>
</dbReference>
<comment type="subcellular location">
    <subcellularLocation>
        <location evidence="1">Plastid</location>
        <location evidence="1">Chloroplast</location>
    </subcellularLocation>
</comment>
<dbReference type="STRING" id="905079.L1JBN1"/>
<dbReference type="HOGENOM" id="CLU_041217_10_6_1"/>
<dbReference type="InterPro" id="IPR027417">
    <property type="entry name" value="P-loop_NTPase"/>
</dbReference>
<dbReference type="PROSITE" id="PS51419">
    <property type="entry name" value="RAB"/>
    <property type="match status" value="1"/>
</dbReference>
<dbReference type="InterPro" id="IPR050227">
    <property type="entry name" value="Rab"/>
</dbReference>
<name>L1JBN1_GUITC</name>
<feature type="region of interest" description="Disordered" evidence="4">
    <location>
        <begin position="191"/>
        <end position="241"/>
    </location>
</feature>
<dbReference type="OMA" id="KGIFTHA"/>
<dbReference type="SMART" id="SM00176">
    <property type="entry name" value="RAN"/>
    <property type="match status" value="1"/>
</dbReference>
<dbReference type="GO" id="GO:0005525">
    <property type="term" value="F:GTP binding"/>
    <property type="evidence" value="ECO:0007669"/>
    <property type="project" value="UniProtKB-KW"/>
</dbReference>
<feature type="compositionally biased region" description="Low complexity" evidence="4">
    <location>
        <begin position="192"/>
        <end position="206"/>
    </location>
</feature>
<keyword evidence="2" id="KW-0547">Nucleotide-binding</keyword>
<dbReference type="GO" id="GO:0009507">
    <property type="term" value="C:chloroplast"/>
    <property type="evidence" value="ECO:0007669"/>
    <property type="project" value="UniProtKB-SubCell"/>
</dbReference>
<dbReference type="OrthoDB" id="6585768at2759"/>
<evidence type="ECO:0000256" key="1">
    <source>
        <dbReference type="ARBA" id="ARBA00004229"/>
    </source>
</evidence>
<evidence type="ECO:0000313" key="6">
    <source>
        <dbReference type="EnsemblProtists" id="EKX45943"/>
    </source>
</evidence>
<dbReference type="InterPro" id="IPR001806">
    <property type="entry name" value="Small_GTPase"/>
</dbReference>
<dbReference type="GO" id="GO:0003924">
    <property type="term" value="F:GTPase activity"/>
    <property type="evidence" value="ECO:0007669"/>
    <property type="project" value="InterPro"/>
</dbReference>
<dbReference type="FunFam" id="3.40.50.300:FF:002136">
    <property type="entry name" value="Small rab-related GTPase"/>
    <property type="match status" value="1"/>
</dbReference>
<gene>
    <name evidence="5" type="ORF">GUITHDRAFT_159659</name>
</gene>
<accession>L1JBN1</accession>
<dbReference type="PROSITE" id="PS51420">
    <property type="entry name" value="RHO"/>
    <property type="match status" value="1"/>
</dbReference>
<dbReference type="NCBIfam" id="TIGR00231">
    <property type="entry name" value="small_GTP"/>
    <property type="match status" value="1"/>
</dbReference>
<dbReference type="Gene3D" id="3.40.50.300">
    <property type="entry name" value="P-loop containing nucleotide triphosphate hydrolases"/>
    <property type="match status" value="1"/>
</dbReference>
<dbReference type="InterPro" id="IPR005225">
    <property type="entry name" value="Small_GTP-bd"/>
</dbReference>
<dbReference type="PaxDb" id="55529-EKX45943"/>
<organism evidence="5">
    <name type="scientific">Guillardia theta (strain CCMP2712)</name>
    <name type="common">Cryptophyte</name>
    <dbReference type="NCBI Taxonomy" id="905079"/>
    <lineage>
        <taxon>Eukaryota</taxon>
        <taxon>Cryptophyceae</taxon>
        <taxon>Pyrenomonadales</taxon>
        <taxon>Geminigeraceae</taxon>
        <taxon>Guillardia</taxon>
    </lineage>
</organism>
<dbReference type="PRINTS" id="PR00449">
    <property type="entry name" value="RASTRNSFRMNG"/>
</dbReference>
<evidence type="ECO:0000313" key="5">
    <source>
        <dbReference type="EMBL" id="EKX45943.1"/>
    </source>
</evidence>